<dbReference type="Pfam" id="PF07587">
    <property type="entry name" value="PSD1"/>
    <property type="match status" value="1"/>
</dbReference>
<dbReference type="SUPFAM" id="SSF46626">
    <property type="entry name" value="Cytochrome c"/>
    <property type="match status" value="1"/>
</dbReference>
<dbReference type="Proteomes" id="UP001416858">
    <property type="component" value="Unassembled WGS sequence"/>
</dbReference>
<evidence type="ECO:0008006" key="7">
    <source>
        <dbReference type="Google" id="ProtNLM"/>
    </source>
</evidence>
<dbReference type="Pfam" id="PF07635">
    <property type="entry name" value="PSCyt1"/>
    <property type="match status" value="1"/>
</dbReference>
<evidence type="ECO:0000259" key="3">
    <source>
        <dbReference type="Pfam" id="PF07587"/>
    </source>
</evidence>
<dbReference type="InterPro" id="IPR036909">
    <property type="entry name" value="Cyt_c-like_dom_sf"/>
</dbReference>
<evidence type="ECO:0000256" key="1">
    <source>
        <dbReference type="SAM" id="Phobius"/>
    </source>
</evidence>
<feature type="transmembrane region" description="Helical" evidence="1">
    <location>
        <begin position="20"/>
        <end position="42"/>
    </location>
</feature>
<name>A0ABP9VK97_9BACT</name>
<comment type="caution">
    <text evidence="5">The sequence shown here is derived from an EMBL/GenBank/DDBJ whole genome shotgun (WGS) entry which is preliminary data.</text>
</comment>
<dbReference type="InterPro" id="IPR011429">
    <property type="entry name" value="Cyt_c_Planctomycete-type"/>
</dbReference>
<evidence type="ECO:0000259" key="4">
    <source>
        <dbReference type="Pfam" id="PF07635"/>
    </source>
</evidence>
<dbReference type="PANTHER" id="PTHR35889:SF3">
    <property type="entry name" value="F-BOX DOMAIN-CONTAINING PROTEIN"/>
    <property type="match status" value="1"/>
</dbReference>
<sequence>MSTREKLWRQYISIVMRDSYLAAASFPVTMMGCLLGCISHLARFKAPSSSPSTDGKKKIMIRQIASAFLRPLGSNVALVLASFGLCGAMGSITARLDAAEVAADTAKTPPPAAVDFTKQVQPILAKRCFACHGPDKAEGGISFAEQESAFAEAESGEYAIVPGDVDASMLVARITTDDEFERMPPDGDPVTASEAELLSQWIAQGAAWGTHFAFEPMGNPDPPQVAYPLWNENPIDAFLYASLDQAGLKPNASADRRTLVRRAYYDLTGLPPSPSEVDAFVNDDSPDAFSELVDRLLQSPHYGERWGRHWLDLVRYAESNSFERDNPKPNAWKYRDYVIKSFNDDKPYDQFVREQLAGDELDTVTTESLTATGYYRLGIWDDEPADPVQARFDEMDDLITTTGQAFLGLTINCARCHDHKIDPIPQSDYYSMLSFFEDVTRYATRGDAVENNQIDVTSAELKARYHENDEARKKIEAAMHEIEQAGIVKMSAPDQRATEGPRRERDKILKEKLKDHLSAEQWREYESLRKQLRDNQRELKQLPPRDSVMGLAKYPADPGKTFVMFRGNPHSPGDEVQPSFPEIFETAIAEVPATSKVTRVDAFNNRSLGRRRVLADWIASEDNRLTARVMVNRIWQFHFGRGIVRSSNNFGQLGTPPTHPELLDWLAQTFVDNGWKIKDMHRMIMNSQAYQMSSASHEQGLAIDPANDLFWRFDPRRLSAEEVRDSILAVNGSLNRSVYGPSFYEKLSAEVLAGQSRPGQGWGDSPEEQRNRRSIYIHVKRSLLTPLLTAFDFPDPDLTCEARFATLQPGQALSLLNSDFIHEQSAMFAKSIDAANIGNAEVVRRAVNAAFAREATEAEIADGVALIEKLTSTDGITRDRAVSLYCLTVMNWNEFLFLD</sequence>
<dbReference type="Pfam" id="PF07583">
    <property type="entry name" value="PSCyt2"/>
    <property type="match status" value="1"/>
</dbReference>
<dbReference type="PROSITE" id="PS51257">
    <property type="entry name" value="PROKAR_LIPOPROTEIN"/>
    <property type="match status" value="1"/>
</dbReference>
<keyword evidence="1" id="KW-0812">Transmembrane</keyword>
<keyword evidence="1" id="KW-1133">Transmembrane helix</keyword>
<gene>
    <name evidence="5" type="ORF">Rcae01_01064</name>
</gene>
<evidence type="ECO:0000259" key="2">
    <source>
        <dbReference type="Pfam" id="PF07583"/>
    </source>
</evidence>
<accession>A0ABP9VK97</accession>
<evidence type="ECO:0000313" key="5">
    <source>
        <dbReference type="EMBL" id="GAA5505619.1"/>
    </source>
</evidence>
<keyword evidence="6" id="KW-1185">Reference proteome</keyword>
<feature type="domain" description="DUF1549" evidence="2">
    <location>
        <begin position="234"/>
        <end position="440"/>
    </location>
</feature>
<dbReference type="EMBL" id="BAABRO010000002">
    <property type="protein sequence ID" value="GAA5505619.1"/>
    <property type="molecule type" value="Genomic_DNA"/>
</dbReference>
<protein>
    <recommendedName>
        <fullName evidence="7">Planctomycete cytochrome C</fullName>
    </recommendedName>
</protein>
<dbReference type="InterPro" id="IPR011444">
    <property type="entry name" value="DUF1549"/>
</dbReference>
<evidence type="ECO:0000313" key="6">
    <source>
        <dbReference type="Proteomes" id="UP001416858"/>
    </source>
</evidence>
<dbReference type="PANTHER" id="PTHR35889">
    <property type="entry name" value="CYCLOINULO-OLIGOSACCHARIDE FRUCTANOTRANSFERASE-RELATED"/>
    <property type="match status" value="1"/>
</dbReference>
<organism evidence="5 6">
    <name type="scientific">Novipirellula caenicola</name>
    <dbReference type="NCBI Taxonomy" id="1536901"/>
    <lineage>
        <taxon>Bacteria</taxon>
        <taxon>Pseudomonadati</taxon>
        <taxon>Planctomycetota</taxon>
        <taxon>Planctomycetia</taxon>
        <taxon>Pirellulales</taxon>
        <taxon>Pirellulaceae</taxon>
        <taxon>Novipirellula</taxon>
    </lineage>
</organism>
<feature type="domain" description="DUF1553" evidence="3">
    <location>
        <begin position="610"/>
        <end position="865"/>
    </location>
</feature>
<keyword evidence="1" id="KW-0472">Membrane</keyword>
<feature type="domain" description="Cytochrome C Planctomycete-type" evidence="4">
    <location>
        <begin position="128"/>
        <end position="187"/>
    </location>
</feature>
<proteinExistence type="predicted"/>
<dbReference type="InterPro" id="IPR022655">
    <property type="entry name" value="DUF1553"/>
</dbReference>
<reference evidence="5 6" key="1">
    <citation type="submission" date="2024-02" db="EMBL/GenBank/DDBJ databases">
        <title>Rhodopirellula caenicola NBRC 110016.</title>
        <authorList>
            <person name="Ichikawa N."/>
            <person name="Katano-Makiyama Y."/>
            <person name="Hidaka K."/>
        </authorList>
    </citation>
    <scope>NUCLEOTIDE SEQUENCE [LARGE SCALE GENOMIC DNA]</scope>
    <source>
        <strain evidence="5 6">NBRC 110016</strain>
    </source>
</reference>